<feature type="compositionally biased region" description="Polar residues" evidence="1">
    <location>
        <begin position="32"/>
        <end position="42"/>
    </location>
</feature>
<evidence type="ECO:0000313" key="3">
    <source>
        <dbReference type="Proteomes" id="UP001345827"/>
    </source>
</evidence>
<evidence type="ECO:0000256" key="1">
    <source>
        <dbReference type="SAM" id="MobiDB-lite"/>
    </source>
</evidence>
<accession>A0AAV9Q3Z9</accession>
<evidence type="ECO:0000313" key="2">
    <source>
        <dbReference type="EMBL" id="KAK5535296.1"/>
    </source>
</evidence>
<dbReference type="EMBL" id="JAXLQG010000010">
    <property type="protein sequence ID" value="KAK5535296.1"/>
    <property type="molecule type" value="Genomic_DNA"/>
</dbReference>
<proteinExistence type="predicted"/>
<feature type="region of interest" description="Disordered" evidence="1">
    <location>
        <begin position="32"/>
        <end position="69"/>
    </location>
</feature>
<dbReference type="AlphaFoldDB" id="A0AAV9Q3Z9"/>
<keyword evidence="3" id="KW-1185">Reference proteome</keyword>
<name>A0AAV9Q3Z9_9PEZI</name>
<dbReference type="Proteomes" id="UP001345827">
    <property type="component" value="Unassembled WGS sequence"/>
</dbReference>
<comment type="caution">
    <text evidence="2">The sequence shown here is derived from an EMBL/GenBank/DDBJ whole genome shotgun (WGS) entry which is preliminary data.</text>
</comment>
<feature type="compositionally biased region" description="Basic and acidic residues" evidence="1">
    <location>
        <begin position="471"/>
        <end position="491"/>
    </location>
</feature>
<reference evidence="2 3" key="1">
    <citation type="submission" date="2023-06" db="EMBL/GenBank/DDBJ databases">
        <title>Black Yeasts Isolated from many extreme environments.</title>
        <authorList>
            <person name="Coleine C."/>
            <person name="Stajich J.E."/>
            <person name="Selbmann L."/>
        </authorList>
    </citation>
    <scope>NUCLEOTIDE SEQUENCE [LARGE SCALE GENOMIC DNA]</scope>
    <source>
        <strain evidence="2 3">CCFEE 5887</strain>
    </source>
</reference>
<dbReference type="SUPFAM" id="SSF56672">
    <property type="entry name" value="DNA/RNA polymerases"/>
    <property type="match status" value="1"/>
</dbReference>
<protein>
    <submittedName>
        <fullName evidence="2">Uncharacterized protein</fullName>
    </submittedName>
</protein>
<dbReference type="InterPro" id="IPR043502">
    <property type="entry name" value="DNA/RNA_pol_sf"/>
</dbReference>
<sequence length="499" mass="55973">MGQCTSEKLENTNAETNMIAPYQPVNQTAHVSDTNGAVATSEPSDDARTVTTAKVSDKTGKKVTNQLTDPENPLVEGSIAVSVDSHSTIPGCFVNILVHIHFPFVPTDAHSKAQVARLQKVKGMAIEMMKQDDTIRVAEQSEVTRILDKGDGSVPILYEASIRVPYTASRQVFMGAPDYARPWPNALKADRDLAVIEGHANTVEQVKYIGTILSINKVRDPLKKWQRGGPKRMVFTKKFLEWFFLSFPNSPYTIKKFKSGFKFGRHTFERSALLTTMAAIHDMEWQSNGMRASDKESLDMKIMPIAGAKGGKLYGLALRHEDDDYSLSDGMHFKIFFKRDKATEERAGKKAEWYFRGWHGRDCHLNSPQCRFFVADITILGHHGDHDGIKPSLKRVAAFANRPTPHDEPSLLRFLYQLPYMMQFSPGRADIEAKLRTAIKSEQLEFKANGKTRKARRTDAEFEEAVFAHSKTGETTKVDEEAKKASKLSEKVDEDEDAA</sequence>
<feature type="region of interest" description="Disordered" evidence="1">
    <location>
        <begin position="466"/>
        <end position="499"/>
    </location>
</feature>
<gene>
    <name evidence="2" type="ORF">LTR25_006304</name>
</gene>
<organism evidence="2 3">
    <name type="scientific">Vermiconidia calcicola</name>
    <dbReference type="NCBI Taxonomy" id="1690605"/>
    <lineage>
        <taxon>Eukaryota</taxon>
        <taxon>Fungi</taxon>
        <taxon>Dikarya</taxon>
        <taxon>Ascomycota</taxon>
        <taxon>Pezizomycotina</taxon>
        <taxon>Dothideomycetes</taxon>
        <taxon>Dothideomycetidae</taxon>
        <taxon>Mycosphaerellales</taxon>
        <taxon>Extremaceae</taxon>
        <taxon>Vermiconidia</taxon>
    </lineage>
</organism>